<sequence length="25" mass="2805">VDEKKDQCDDVEDQTENSDSPLVPV</sequence>
<evidence type="ECO:0000313" key="2">
    <source>
        <dbReference type="EMBL" id="SVE54589.1"/>
    </source>
</evidence>
<feature type="non-terminal residue" evidence="2">
    <location>
        <position position="1"/>
    </location>
</feature>
<name>A0A383ED98_9ZZZZ</name>
<protein>
    <submittedName>
        <fullName evidence="2">Uncharacterized protein</fullName>
    </submittedName>
</protein>
<dbReference type="AlphaFoldDB" id="A0A383ED98"/>
<feature type="non-terminal residue" evidence="2">
    <location>
        <position position="25"/>
    </location>
</feature>
<organism evidence="2">
    <name type="scientific">marine metagenome</name>
    <dbReference type="NCBI Taxonomy" id="408172"/>
    <lineage>
        <taxon>unclassified sequences</taxon>
        <taxon>metagenomes</taxon>
        <taxon>ecological metagenomes</taxon>
    </lineage>
</organism>
<dbReference type="EMBL" id="UINC01224813">
    <property type="protein sequence ID" value="SVE54589.1"/>
    <property type="molecule type" value="Genomic_DNA"/>
</dbReference>
<evidence type="ECO:0000256" key="1">
    <source>
        <dbReference type="SAM" id="MobiDB-lite"/>
    </source>
</evidence>
<reference evidence="2" key="1">
    <citation type="submission" date="2018-05" db="EMBL/GenBank/DDBJ databases">
        <authorList>
            <person name="Lanie J.A."/>
            <person name="Ng W.-L."/>
            <person name="Kazmierczak K.M."/>
            <person name="Andrzejewski T.M."/>
            <person name="Davidsen T.M."/>
            <person name="Wayne K.J."/>
            <person name="Tettelin H."/>
            <person name="Glass J.I."/>
            <person name="Rusch D."/>
            <person name="Podicherti R."/>
            <person name="Tsui H.-C.T."/>
            <person name="Winkler M.E."/>
        </authorList>
    </citation>
    <scope>NUCLEOTIDE SEQUENCE</scope>
</reference>
<feature type="region of interest" description="Disordered" evidence="1">
    <location>
        <begin position="1"/>
        <end position="25"/>
    </location>
</feature>
<gene>
    <name evidence="2" type="ORF">METZ01_LOCUS507443</name>
</gene>
<accession>A0A383ED98</accession>
<proteinExistence type="predicted"/>